<dbReference type="PANTHER" id="PTHR43390">
    <property type="entry name" value="SIGNAL PEPTIDASE I"/>
    <property type="match status" value="1"/>
</dbReference>
<dbReference type="RefSeq" id="WP_190112404.1">
    <property type="nucleotide sequence ID" value="NZ_BMVB01000024.1"/>
</dbReference>
<comment type="similarity">
    <text evidence="2">Belongs to the peptidase S26 family.</text>
</comment>
<feature type="active site" evidence="3">
    <location>
        <position position="149"/>
    </location>
</feature>
<accession>A0A918U2P4</accession>
<keyword evidence="4" id="KW-0812">Transmembrane</keyword>
<dbReference type="InterPro" id="IPR036286">
    <property type="entry name" value="LexA/Signal_pep-like_sf"/>
</dbReference>
<evidence type="ECO:0000256" key="2">
    <source>
        <dbReference type="ARBA" id="ARBA00009370"/>
    </source>
</evidence>
<comment type="caution">
    <text evidence="6">The sequence shown here is derived from an EMBL/GenBank/DDBJ whole genome shotgun (WGS) entry which is preliminary data.</text>
</comment>
<feature type="active site" evidence="3">
    <location>
        <position position="91"/>
    </location>
</feature>
<dbReference type="Gene3D" id="2.10.109.10">
    <property type="entry name" value="Umud Fragment, subunit A"/>
    <property type="match status" value="1"/>
</dbReference>
<gene>
    <name evidence="6" type="ORF">GCM10010507_52870</name>
</gene>
<dbReference type="AlphaFoldDB" id="A0A918U2P4"/>
<protein>
    <recommendedName>
        <fullName evidence="5">Peptidase S26 domain-containing protein</fullName>
    </recommendedName>
</protein>
<feature type="transmembrane region" description="Helical" evidence="4">
    <location>
        <begin position="29"/>
        <end position="50"/>
    </location>
</feature>
<evidence type="ECO:0000313" key="7">
    <source>
        <dbReference type="Proteomes" id="UP000646244"/>
    </source>
</evidence>
<evidence type="ECO:0000313" key="6">
    <source>
        <dbReference type="EMBL" id="GHC68014.1"/>
    </source>
</evidence>
<proteinExistence type="inferred from homology"/>
<evidence type="ECO:0000256" key="4">
    <source>
        <dbReference type="SAM" id="Phobius"/>
    </source>
</evidence>
<dbReference type="SUPFAM" id="SSF51306">
    <property type="entry name" value="LexA/Signal peptidase"/>
    <property type="match status" value="1"/>
</dbReference>
<dbReference type="Proteomes" id="UP000646244">
    <property type="component" value="Unassembled WGS sequence"/>
</dbReference>
<organism evidence="6 7">
    <name type="scientific">Streptomyces cinnamoneus</name>
    <name type="common">Streptoverticillium cinnamoneum</name>
    <dbReference type="NCBI Taxonomy" id="53446"/>
    <lineage>
        <taxon>Bacteria</taxon>
        <taxon>Bacillati</taxon>
        <taxon>Actinomycetota</taxon>
        <taxon>Actinomycetes</taxon>
        <taxon>Kitasatosporales</taxon>
        <taxon>Streptomycetaceae</taxon>
        <taxon>Streptomyces</taxon>
        <taxon>Streptomyces cinnamoneus group</taxon>
    </lineage>
</organism>
<keyword evidence="4" id="KW-1133">Transmembrane helix</keyword>
<reference evidence="6" key="2">
    <citation type="submission" date="2020-09" db="EMBL/GenBank/DDBJ databases">
        <authorList>
            <person name="Sun Q."/>
            <person name="Ohkuma M."/>
        </authorList>
    </citation>
    <scope>NUCLEOTIDE SEQUENCE</scope>
    <source>
        <strain evidence="6">JCM 4633</strain>
    </source>
</reference>
<feature type="domain" description="Peptidase S26" evidence="5">
    <location>
        <begin position="67"/>
        <end position="159"/>
    </location>
</feature>
<dbReference type="PRINTS" id="PR00727">
    <property type="entry name" value="LEADERPTASE"/>
</dbReference>
<evidence type="ECO:0000256" key="1">
    <source>
        <dbReference type="ARBA" id="ARBA00004401"/>
    </source>
</evidence>
<dbReference type="CDD" id="cd06530">
    <property type="entry name" value="S26_SPase_I"/>
    <property type="match status" value="1"/>
</dbReference>
<dbReference type="InterPro" id="IPR019533">
    <property type="entry name" value="Peptidase_S26"/>
</dbReference>
<feature type="domain" description="Peptidase S26" evidence="5">
    <location>
        <begin position="173"/>
        <end position="208"/>
    </location>
</feature>
<dbReference type="Pfam" id="PF10502">
    <property type="entry name" value="Peptidase_S26"/>
    <property type="match status" value="2"/>
</dbReference>
<dbReference type="GO" id="GO:0006465">
    <property type="term" value="P:signal peptide processing"/>
    <property type="evidence" value="ECO:0007669"/>
    <property type="project" value="InterPro"/>
</dbReference>
<evidence type="ECO:0000259" key="5">
    <source>
        <dbReference type="Pfam" id="PF10502"/>
    </source>
</evidence>
<feature type="transmembrane region" description="Helical" evidence="4">
    <location>
        <begin position="56"/>
        <end position="78"/>
    </location>
</feature>
<dbReference type="EMBL" id="BMVB01000024">
    <property type="protein sequence ID" value="GHC68014.1"/>
    <property type="molecule type" value="Genomic_DNA"/>
</dbReference>
<reference evidence="6" key="1">
    <citation type="journal article" date="2014" name="Int. J. Syst. Evol. Microbiol.">
        <title>Complete genome sequence of Corynebacterium casei LMG S-19264T (=DSM 44701T), isolated from a smear-ripened cheese.</title>
        <authorList>
            <consortium name="US DOE Joint Genome Institute (JGI-PGF)"/>
            <person name="Walter F."/>
            <person name="Albersmeier A."/>
            <person name="Kalinowski J."/>
            <person name="Ruckert C."/>
        </authorList>
    </citation>
    <scope>NUCLEOTIDE SEQUENCE</scope>
    <source>
        <strain evidence="6">JCM 4633</strain>
    </source>
</reference>
<evidence type="ECO:0000256" key="3">
    <source>
        <dbReference type="PIRSR" id="PIRSR600223-1"/>
    </source>
</evidence>
<dbReference type="PANTHER" id="PTHR43390:SF1">
    <property type="entry name" value="CHLOROPLAST PROCESSING PEPTIDASE"/>
    <property type="match status" value="1"/>
</dbReference>
<name>A0A918U2P4_STRCJ</name>
<sequence length="212" mass="22086">MTHGLSPDASAARAESALDRARRRAHRSLLSRLALLAAAALLGAGSVLLLRAGATAGGTLCAAAALIIVFGVLLAAAVGRRLVAVTVDGRSMEPAYRDGDRVLVRRGALPGPGEVVVVERPPYRAPWEEPALSRRAGARAIYERQWVIKRVAAVPGDPVPPGAVAGAGGADGECVPVGMVVLLGDNREQSYDSRHVGYFPAERVLGSVLRTF</sequence>
<dbReference type="InterPro" id="IPR000223">
    <property type="entry name" value="Pept_S26A_signal_pept_1"/>
</dbReference>
<dbReference type="GO" id="GO:0004252">
    <property type="term" value="F:serine-type endopeptidase activity"/>
    <property type="evidence" value="ECO:0007669"/>
    <property type="project" value="InterPro"/>
</dbReference>
<keyword evidence="4" id="KW-0472">Membrane</keyword>
<comment type="subcellular location">
    <subcellularLocation>
        <location evidence="1">Cell membrane</location>
        <topology evidence="1">Single-pass type II membrane protein</topology>
    </subcellularLocation>
</comment>
<dbReference type="GO" id="GO:0005886">
    <property type="term" value="C:plasma membrane"/>
    <property type="evidence" value="ECO:0007669"/>
    <property type="project" value="UniProtKB-SubCell"/>
</dbReference>